<evidence type="ECO:0000313" key="2">
    <source>
        <dbReference type="EMBL" id="KYM91211.1"/>
    </source>
</evidence>
<dbReference type="Proteomes" id="UP000078540">
    <property type="component" value="Unassembled WGS sequence"/>
</dbReference>
<protein>
    <submittedName>
        <fullName evidence="2">Uncharacterized protein</fullName>
    </submittedName>
</protein>
<reference evidence="2 3" key="1">
    <citation type="submission" date="2015-09" db="EMBL/GenBank/DDBJ databases">
        <title>Atta colombica WGS genome.</title>
        <authorList>
            <person name="Nygaard S."/>
            <person name="Hu H."/>
            <person name="Boomsma J."/>
            <person name="Zhang G."/>
        </authorList>
    </citation>
    <scope>NUCLEOTIDE SEQUENCE [LARGE SCALE GENOMIC DNA]</scope>
    <source>
        <strain evidence="2">Treedump-2</strain>
        <tissue evidence="2">Whole body</tissue>
    </source>
</reference>
<name>A0A195BTE7_9HYME</name>
<proteinExistence type="predicted"/>
<sequence>MAPNDPCRFVRSLREIKCKLAAQRSGITVIVTEVKGLSRGNNLRVLRLRELQACTLILHEIDSTCRHVFTVRTTTYVRHLDWLRLLRGRFIDPTNYIVANRPPPFAHLFLYFTRTPALSRFCTTAAAGRLKRLPSTDYRMLKALPWTNHPAGSSRISEQSNDSVIRLSRFVDKILPSFVMNLIGSPKAMEELNYDERISVQSRSFLHSMLSDVPFRSLHGRDEKMKEEKDTTRQCRQLEKRRNSWSVSDIIVVSVNGMGKSRVGRKEEKCDQTHAEESRRSHMHRSGGDDTIWSFAPEACDNITATCYVPHGRRHAWELLTFTRAVIDSDRYPTFRFVYFRIQTDIGASFEIRCNTIQLWVRIRNPVNKYR</sequence>
<accession>A0A195BTE7</accession>
<feature type="compositionally biased region" description="Basic and acidic residues" evidence="1">
    <location>
        <begin position="264"/>
        <end position="280"/>
    </location>
</feature>
<keyword evidence="3" id="KW-1185">Reference proteome</keyword>
<feature type="region of interest" description="Disordered" evidence="1">
    <location>
        <begin position="263"/>
        <end position="286"/>
    </location>
</feature>
<organism evidence="2 3">
    <name type="scientific">Atta colombica</name>
    <dbReference type="NCBI Taxonomy" id="520822"/>
    <lineage>
        <taxon>Eukaryota</taxon>
        <taxon>Metazoa</taxon>
        <taxon>Ecdysozoa</taxon>
        <taxon>Arthropoda</taxon>
        <taxon>Hexapoda</taxon>
        <taxon>Insecta</taxon>
        <taxon>Pterygota</taxon>
        <taxon>Neoptera</taxon>
        <taxon>Endopterygota</taxon>
        <taxon>Hymenoptera</taxon>
        <taxon>Apocrita</taxon>
        <taxon>Aculeata</taxon>
        <taxon>Formicoidea</taxon>
        <taxon>Formicidae</taxon>
        <taxon>Myrmicinae</taxon>
        <taxon>Atta</taxon>
    </lineage>
</organism>
<gene>
    <name evidence="2" type="ORF">ALC53_01623</name>
</gene>
<evidence type="ECO:0000256" key="1">
    <source>
        <dbReference type="SAM" id="MobiDB-lite"/>
    </source>
</evidence>
<evidence type="ECO:0000313" key="3">
    <source>
        <dbReference type="Proteomes" id="UP000078540"/>
    </source>
</evidence>
<dbReference type="STRING" id="520822.A0A195BTE7"/>
<dbReference type="AlphaFoldDB" id="A0A195BTE7"/>
<dbReference type="EMBL" id="KQ976408">
    <property type="protein sequence ID" value="KYM91211.1"/>
    <property type="molecule type" value="Genomic_DNA"/>
</dbReference>